<dbReference type="InterPro" id="IPR011034">
    <property type="entry name" value="Formyl_transferase-like_C_sf"/>
</dbReference>
<accession>A0A451ATM5</accession>
<dbReference type="EMBL" id="CAADFV010000195">
    <property type="protein sequence ID" value="VFK69394.1"/>
    <property type="molecule type" value="Genomic_DNA"/>
</dbReference>
<dbReference type="Gene3D" id="3.40.50.12230">
    <property type="match status" value="1"/>
</dbReference>
<sequence>MDWAMMDDVEEWGVTALQATAIMDAGDIWAFETFKRRPVNKARMYRHEIMEAGIGVIMDTIKRFSSGIYFPETLDYTNPSIRGKLRPMMTQKDRKIYWEQDDVDTIIRKIYSADNQPGVLDTLFHEEYYLYGVHREGRLLGNPGEVIAKRQDAICIAAINGAVWISHLRKKNTKTGKYFKLPATKVLADKRTCQRFAPRLKGDWPCPTHEFC</sequence>
<evidence type="ECO:0000313" key="3">
    <source>
        <dbReference type="EMBL" id="VFK69394.1"/>
    </source>
</evidence>
<reference evidence="3" key="1">
    <citation type="submission" date="2019-02" db="EMBL/GenBank/DDBJ databases">
        <authorList>
            <person name="Gruber-Vodicka R. H."/>
            <person name="Seah K. B. B."/>
        </authorList>
    </citation>
    <scope>NUCLEOTIDE SEQUENCE</scope>
    <source>
        <strain evidence="3">BECK_BY2</strain>
        <strain evidence="2">BECK_BY3</strain>
    </source>
</reference>
<dbReference type="PANTHER" id="PTHR43388:SF1">
    <property type="entry name" value="HYDROGENASE MATURATION FACTOR HOXX"/>
    <property type="match status" value="1"/>
</dbReference>
<dbReference type="InterPro" id="IPR005793">
    <property type="entry name" value="Formyl_trans_C"/>
</dbReference>
<proteinExistence type="predicted"/>
<dbReference type="InterPro" id="IPR036477">
    <property type="entry name" value="Formyl_transf_N_sf"/>
</dbReference>
<dbReference type="GO" id="GO:0016740">
    <property type="term" value="F:transferase activity"/>
    <property type="evidence" value="ECO:0007669"/>
    <property type="project" value="UniProtKB-KW"/>
</dbReference>
<organism evidence="3">
    <name type="scientific">Candidatus Kentrum sp. TUN</name>
    <dbReference type="NCBI Taxonomy" id="2126343"/>
    <lineage>
        <taxon>Bacteria</taxon>
        <taxon>Pseudomonadati</taxon>
        <taxon>Pseudomonadota</taxon>
        <taxon>Gammaproteobacteria</taxon>
        <taxon>Candidatus Kentrum</taxon>
    </lineage>
</organism>
<dbReference type="PANTHER" id="PTHR43388">
    <property type="entry name" value="HYDROGENASE MATURATION FACTOR HOXX"/>
    <property type="match status" value="1"/>
</dbReference>
<keyword evidence="3" id="KW-0808">Transferase</keyword>
<gene>
    <name evidence="3" type="ORF">BECKTUN1418E_GA0071001_11953</name>
    <name evidence="2" type="ORF">BECKTUN1418F_GA0071002_12012</name>
</gene>
<dbReference type="CDD" id="cd08701">
    <property type="entry name" value="FMT_C_HypX"/>
    <property type="match status" value="1"/>
</dbReference>
<dbReference type="EMBL" id="CAADFY010000201">
    <property type="protein sequence ID" value="VFK60134.1"/>
    <property type="molecule type" value="Genomic_DNA"/>
</dbReference>
<name>A0A451ATM5_9GAMM</name>
<dbReference type="InterPro" id="IPR047180">
    <property type="entry name" value="HoxX-like"/>
</dbReference>
<dbReference type="Pfam" id="PF02911">
    <property type="entry name" value="Formyl_trans_C"/>
    <property type="match status" value="1"/>
</dbReference>
<dbReference type="SUPFAM" id="SSF53328">
    <property type="entry name" value="Formyltransferase"/>
    <property type="match status" value="1"/>
</dbReference>
<evidence type="ECO:0000313" key="2">
    <source>
        <dbReference type="EMBL" id="VFK60134.1"/>
    </source>
</evidence>
<dbReference type="SUPFAM" id="SSF50486">
    <property type="entry name" value="FMT C-terminal domain-like"/>
    <property type="match status" value="1"/>
</dbReference>
<evidence type="ECO:0000259" key="1">
    <source>
        <dbReference type="Pfam" id="PF02911"/>
    </source>
</evidence>
<feature type="domain" description="Formyl transferase C-terminal" evidence="1">
    <location>
        <begin position="89"/>
        <end position="175"/>
    </location>
</feature>
<protein>
    <submittedName>
        <fullName evidence="3">Formyl transferase, C-terminal domain</fullName>
    </submittedName>
</protein>
<dbReference type="AlphaFoldDB" id="A0A451ATM5"/>